<organism evidence="4 5">
    <name type="scientific">Luteolibacter arcticus</name>
    <dbReference type="NCBI Taxonomy" id="1581411"/>
    <lineage>
        <taxon>Bacteria</taxon>
        <taxon>Pseudomonadati</taxon>
        <taxon>Verrucomicrobiota</taxon>
        <taxon>Verrucomicrobiia</taxon>
        <taxon>Verrucomicrobiales</taxon>
        <taxon>Verrucomicrobiaceae</taxon>
        <taxon>Luteolibacter</taxon>
    </lineage>
</organism>
<keyword evidence="5" id="KW-1185">Reference proteome</keyword>
<dbReference type="Gene3D" id="3.30.465.10">
    <property type="match status" value="1"/>
</dbReference>
<comment type="caution">
    <text evidence="4">The sequence shown here is derived from an EMBL/GenBank/DDBJ whole genome shotgun (WGS) entry which is preliminary data.</text>
</comment>
<name>A0ABT3GGF1_9BACT</name>
<dbReference type="InterPro" id="IPR016171">
    <property type="entry name" value="Vanillyl_alc_oxidase_C-sub2"/>
</dbReference>
<dbReference type="Gene3D" id="1.10.45.10">
    <property type="entry name" value="Vanillyl-alcohol Oxidase, Chain A, domain 4"/>
    <property type="match status" value="1"/>
</dbReference>
<dbReference type="InterPro" id="IPR036318">
    <property type="entry name" value="FAD-bd_PCMH-like_sf"/>
</dbReference>
<dbReference type="SUPFAM" id="SSF56176">
    <property type="entry name" value="FAD-binding/transporter-associated domain-like"/>
    <property type="match status" value="1"/>
</dbReference>
<dbReference type="PANTHER" id="PTHR43762">
    <property type="entry name" value="L-GULONOLACTONE OXIDASE"/>
    <property type="match status" value="1"/>
</dbReference>
<dbReference type="InterPro" id="IPR006094">
    <property type="entry name" value="Oxid_FAD_bind_N"/>
</dbReference>
<proteinExistence type="predicted"/>
<reference evidence="4 5" key="1">
    <citation type="submission" date="2022-10" db="EMBL/GenBank/DDBJ databases">
        <title>Luteolibacter arcticus strain CCTCC AB 2014275, whole genome shotgun sequencing project.</title>
        <authorList>
            <person name="Zhao G."/>
            <person name="Shen L."/>
        </authorList>
    </citation>
    <scope>NUCLEOTIDE SEQUENCE [LARGE SCALE GENOMIC DNA]</scope>
    <source>
        <strain evidence="4 5">CCTCC AB 2014275</strain>
    </source>
</reference>
<gene>
    <name evidence="4" type="ORF">OKA05_08950</name>
</gene>
<evidence type="ECO:0000313" key="5">
    <source>
        <dbReference type="Proteomes" id="UP001320876"/>
    </source>
</evidence>
<keyword evidence="2" id="KW-0274">FAD</keyword>
<dbReference type="EMBL" id="JAPDDT010000003">
    <property type="protein sequence ID" value="MCW1922680.1"/>
    <property type="molecule type" value="Genomic_DNA"/>
</dbReference>
<dbReference type="RefSeq" id="WP_264486788.1">
    <property type="nucleotide sequence ID" value="NZ_JAPDDT010000003.1"/>
</dbReference>
<evidence type="ECO:0000259" key="3">
    <source>
        <dbReference type="PROSITE" id="PS51387"/>
    </source>
</evidence>
<dbReference type="InterPro" id="IPR010031">
    <property type="entry name" value="FAD_lactone_oxidase-like"/>
</dbReference>
<evidence type="ECO:0000256" key="2">
    <source>
        <dbReference type="ARBA" id="ARBA00022827"/>
    </source>
</evidence>
<sequence length="472" mass="53173">MTDDLLCNDVHSRLNPVRVAQVHRPRSGAEVAELIRDAALHGREISICGARHAMGGQQFGEGTLLLDCSGLKELGEVDRERGVVEAGAGLMWPELIARLHAAQEGHSPVWTIRQKQTGADDLTLGGALSSNIHGRGLRMKPFIGDVEAFTLVDAAGELRRCSREENGELFRLVIGGYGCFGVVTSVALRLTPRIKVARRVEVTTLDRAPAEMAARIAAGSLYGDFQFSIDECSPDFLHRGVLSTYQPVEEDREMEEVRTLGADEWKELIRLAHTDRARAFQIYTKHYLGTDGSLYWSDTHQLAVYLCDYHQDLDCCLGAATGTEMITELYVPPHALTSFMKAAAAELRPRGVPVIYGTIRWIRRDDESFLAWAREDYACVIFNLHVEHDRREPAVAAFRALIDLALSFGGTYFLTYHRWARRDQVERAYPQFREFLEAKERCDPEGRFQSEWWRHYREMFAGEVAGKKLAIC</sequence>
<dbReference type="Pfam" id="PF01565">
    <property type="entry name" value="FAD_binding_4"/>
    <property type="match status" value="1"/>
</dbReference>
<evidence type="ECO:0000256" key="1">
    <source>
        <dbReference type="ARBA" id="ARBA00022630"/>
    </source>
</evidence>
<dbReference type="InterPro" id="IPR016164">
    <property type="entry name" value="FAD-linked_Oxase-like_C"/>
</dbReference>
<accession>A0ABT3GGF1</accession>
<dbReference type="InterPro" id="IPR016166">
    <property type="entry name" value="FAD-bd_PCMH"/>
</dbReference>
<dbReference type="PANTHER" id="PTHR43762:SF1">
    <property type="entry name" value="D-ARABINONO-1,4-LACTONE OXIDASE"/>
    <property type="match status" value="1"/>
</dbReference>
<dbReference type="InterPro" id="IPR016169">
    <property type="entry name" value="FAD-bd_PCMH_sub2"/>
</dbReference>
<keyword evidence="1" id="KW-0285">Flavoprotein</keyword>
<evidence type="ECO:0000313" key="4">
    <source>
        <dbReference type="EMBL" id="MCW1922680.1"/>
    </source>
</evidence>
<dbReference type="Proteomes" id="UP001320876">
    <property type="component" value="Unassembled WGS sequence"/>
</dbReference>
<protein>
    <submittedName>
        <fullName evidence="4">FAD-binding oxidoreductase</fullName>
    </submittedName>
</protein>
<dbReference type="SUPFAM" id="SSF55103">
    <property type="entry name" value="FAD-linked oxidases, C-terminal domain"/>
    <property type="match status" value="1"/>
</dbReference>
<feature type="domain" description="FAD-binding PCMH-type" evidence="3">
    <location>
        <begin position="14"/>
        <end position="193"/>
    </location>
</feature>
<dbReference type="PROSITE" id="PS51387">
    <property type="entry name" value="FAD_PCMH"/>
    <property type="match status" value="1"/>
</dbReference>